<dbReference type="RefSeq" id="WP_380646210.1">
    <property type="nucleotide sequence ID" value="NZ_JBHSJB010000010.1"/>
</dbReference>
<dbReference type="InterPro" id="IPR034686">
    <property type="entry name" value="Terpene_cyclase-like_2"/>
</dbReference>
<dbReference type="EMBL" id="JBHSJB010000010">
    <property type="protein sequence ID" value="MFC5054328.1"/>
    <property type="molecule type" value="Genomic_DNA"/>
</dbReference>
<evidence type="ECO:0000313" key="5">
    <source>
        <dbReference type="Proteomes" id="UP001595833"/>
    </source>
</evidence>
<dbReference type="Gene3D" id="1.10.600.10">
    <property type="entry name" value="Farnesyl Diphosphate Synthase"/>
    <property type="match status" value="1"/>
</dbReference>
<keyword evidence="2" id="KW-0479">Metal-binding</keyword>
<dbReference type="SFLD" id="SFLDG01020">
    <property type="entry name" value="Terpene_Cyclase_Like_2"/>
    <property type="match status" value="1"/>
</dbReference>
<evidence type="ECO:0000256" key="2">
    <source>
        <dbReference type="RuleBase" id="RU366034"/>
    </source>
</evidence>
<dbReference type="Proteomes" id="UP001595833">
    <property type="component" value="Unassembled WGS sequence"/>
</dbReference>
<protein>
    <recommendedName>
        <fullName evidence="2">Terpene synthase</fullName>
        <ecNumber evidence="2">4.2.3.-</ecNumber>
    </recommendedName>
</protein>
<feature type="region of interest" description="Disordered" evidence="3">
    <location>
        <begin position="1"/>
        <end position="42"/>
    </location>
</feature>
<comment type="caution">
    <text evidence="4">The sequence shown here is derived from an EMBL/GenBank/DDBJ whole genome shotgun (WGS) entry which is preliminary data.</text>
</comment>
<evidence type="ECO:0000313" key="4">
    <source>
        <dbReference type="EMBL" id="MFC5054328.1"/>
    </source>
</evidence>
<proteinExistence type="inferred from homology"/>
<sequence>MIEAGGEPTTEMIRPFDSQSRDRTPRRPLPSSALLGDPDHVDQRKVERVDGSAIPQETAFHIPFPPAVSPDVSAVHPDSMAWLRRHGMLGSDAAARRLEGWRLTELAGRFFPDARGEDLRLGADVMGFFFLFDDQFDHPDGLRAEVVAVSKELLRLTSLPPGPAPAGTGPAVTAWADLWERSCRGMSPAWRVRAAREWRRYFIGNLEESVAREDVPGESVEGYLRLRALTIGTTPVYDLCERTQHFEVPDEVLDSHHVQALRDLATEVVILCNDVASTVKENARGDTLNAVLFLEQRHGSEREQAVARVRRMVEDRLAAFRRLRDRTSRTCAALDLTAEQCDLVDRYVRTALMSVVRGNYDWQRRSSRFSADDARPGTLPGYLDDLVGRPRTVGPSLDAADGS</sequence>
<keyword evidence="2" id="KW-0460">Magnesium</keyword>
<dbReference type="EC" id="4.2.3.-" evidence="2"/>
<keyword evidence="5" id="KW-1185">Reference proteome</keyword>
<dbReference type="Pfam" id="PF19086">
    <property type="entry name" value="Terpene_syn_C_2"/>
    <property type="match status" value="1"/>
</dbReference>
<evidence type="ECO:0000256" key="3">
    <source>
        <dbReference type="SAM" id="MobiDB-lite"/>
    </source>
</evidence>
<name>A0ABV9XWI0_9PSEU</name>
<reference evidence="5" key="1">
    <citation type="journal article" date="2019" name="Int. J. Syst. Evol. Microbiol.">
        <title>The Global Catalogue of Microorganisms (GCM) 10K type strain sequencing project: providing services to taxonomists for standard genome sequencing and annotation.</title>
        <authorList>
            <consortium name="The Broad Institute Genomics Platform"/>
            <consortium name="The Broad Institute Genome Sequencing Center for Infectious Disease"/>
            <person name="Wu L."/>
            <person name="Ma J."/>
        </authorList>
    </citation>
    <scope>NUCLEOTIDE SEQUENCE [LARGE SCALE GENOMIC DNA]</scope>
    <source>
        <strain evidence="5">KCTC 12848</strain>
    </source>
</reference>
<organism evidence="4 5">
    <name type="scientific">Saccharothrix xinjiangensis</name>
    <dbReference type="NCBI Taxonomy" id="204798"/>
    <lineage>
        <taxon>Bacteria</taxon>
        <taxon>Bacillati</taxon>
        <taxon>Actinomycetota</taxon>
        <taxon>Actinomycetes</taxon>
        <taxon>Pseudonocardiales</taxon>
        <taxon>Pseudonocardiaceae</taxon>
        <taxon>Saccharothrix</taxon>
    </lineage>
</organism>
<dbReference type="InterPro" id="IPR008949">
    <property type="entry name" value="Isoprenoid_synthase_dom_sf"/>
</dbReference>
<dbReference type="SFLD" id="SFLDS00005">
    <property type="entry name" value="Isoprenoid_Synthase_Type_I"/>
    <property type="match status" value="1"/>
</dbReference>
<comment type="cofactor">
    <cofactor evidence="2">
        <name>Mg(2+)</name>
        <dbReference type="ChEBI" id="CHEBI:18420"/>
    </cofactor>
</comment>
<comment type="similarity">
    <text evidence="2">Belongs to the terpene synthase family.</text>
</comment>
<dbReference type="PANTHER" id="PTHR35201:SF4">
    <property type="entry name" value="BETA-PINACENE SYNTHASE-RELATED"/>
    <property type="match status" value="1"/>
</dbReference>
<keyword evidence="1 2" id="KW-0456">Lyase</keyword>
<dbReference type="SUPFAM" id="SSF48576">
    <property type="entry name" value="Terpenoid synthases"/>
    <property type="match status" value="1"/>
</dbReference>
<gene>
    <name evidence="4" type="ORF">ACFPFM_11235</name>
</gene>
<dbReference type="PANTHER" id="PTHR35201">
    <property type="entry name" value="TERPENE SYNTHASE"/>
    <property type="match status" value="1"/>
</dbReference>
<evidence type="ECO:0000256" key="1">
    <source>
        <dbReference type="ARBA" id="ARBA00023239"/>
    </source>
</evidence>
<accession>A0ABV9XWI0</accession>